<protein>
    <submittedName>
        <fullName evidence="1">Uncharacterized protein</fullName>
    </submittedName>
</protein>
<gene>
    <name evidence="1" type="ORF">K435DRAFT_881342</name>
</gene>
<name>A0A4S8KIL2_DENBC</name>
<dbReference type="EMBL" id="ML182641">
    <property type="protein sequence ID" value="THU75219.1"/>
    <property type="molecule type" value="Genomic_DNA"/>
</dbReference>
<dbReference type="Gene3D" id="2.40.100.10">
    <property type="entry name" value="Cyclophilin-like"/>
    <property type="match status" value="1"/>
</dbReference>
<dbReference type="InterPro" id="IPR029000">
    <property type="entry name" value="Cyclophilin-like_dom_sf"/>
</dbReference>
<accession>A0A4S8KIL2</accession>
<dbReference type="AlphaFoldDB" id="A0A4S8KIL2"/>
<dbReference type="Proteomes" id="UP000297245">
    <property type="component" value="Unassembled WGS sequence"/>
</dbReference>
<dbReference type="OrthoDB" id="193499at2759"/>
<sequence length="76" mass="8593">MSSAPSTTRPIVFMDIKIGETPARRHKMELFGDIVPKPPAKEQREKQAEQESDAIIKETKVVKIRGEKHHDGEVLT</sequence>
<evidence type="ECO:0000313" key="2">
    <source>
        <dbReference type="Proteomes" id="UP000297245"/>
    </source>
</evidence>
<keyword evidence="2" id="KW-1185">Reference proteome</keyword>
<organism evidence="1 2">
    <name type="scientific">Dendrothele bispora (strain CBS 962.96)</name>
    <dbReference type="NCBI Taxonomy" id="1314807"/>
    <lineage>
        <taxon>Eukaryota</taxon>
        <taxon>Fungi</taxon>
        <taxon>Dikarya</taxon>
        <taxon>Basidiomycota</taxon>
        <taxon>Agaricomycotina</taxon>
        <taxon>Agaricomycetes</taxon>
        <taxon>Agaricomycetidae</taxon>
        <taxon>Agaricales</taxon>
        <taxon>Agaricales incertae sedis</taxon>
        <taxon>Dendrothele</taxon>
    </lineage>
</organism>
<proteinExistence type="predicted"/>
<evidence type="ECO:0000313" key="1">
    <source>
        <dbReference type="EMBL" id="THU75219.1"/>
    </source>
</evidence>
<reference evidence="1 2" key="1">
    <citation type="journal article" date="2019" name="Nat. Ecol. Evol.">
        <title>Megaphylogeny resolves global patterns of mushroom evolution.</title>
        <authorList>
            <person name="Varga T."/>
            <person name="Krizsan K."/>
            <person name="Foldi C."/>
            <person name="Dima B."/>
            <person name="Sanchez-Garcia M."/>
            <person name="Sanchez-Ramirez S."/>
            <person name="Szollosi G.J."/>
            <person name="Szarkandi J.G."/>
            <person name="Papp V."/>
            <person name="Albert L."/>
            <person name="Andreopoulos W."/>
            <person name="Angelini C."/>
            <person name="Antonin V."/>
            <person name="Barry K.W."/>
            <person name="Bougher N.L."/>
            <person name="Buchanan P."/>
            <person name="Buyck B."/>
            <person name="Bense V."/>
            <person name="Catcheside P."/>
            <person name="Chovatia M."/>
            <person name="Cooper J."/>
            <person name="Damon W."/>
            <person name="Desjardin D."/>
            <person name="Finy P."/>
            <person name="Geml J."/>
            <person name="Haridas S."/>
            <person name="Hughes K."/>
            <person name="Justo A."/>
            <person name="Karasinski D."/>
            <person name="Kautmanova I."/>
            <person name="Kiss B."/>
            <person name="Kocsube S."/>
            <person name="Kotiranta H."/>
            <person name="LaButti K.M."/>
            <person name="Lechner B.E."/>
            <person name="Liimatainen K."/>
            <person name="Lipzen A."/>
            <person name="Lukacs Z."/>
            <person name="Mihaltcheva S."/>
            <person name="Morgado L.N."/>
            <person name="Niskanen T."/>
            <person name="Noordeloos M.E."/>
            <person name="Ohm R.A."/>
            <person name="Ortiz-Santana B."/>
            <person name="Ovrebo C."/>
            <person name="Racz N."/>
            <person name="Riley R."/>
            <person name="Savchenko A."/>
            <person name="Shiryaev A."/>
            <person name="Soop K."/>
            <person name="Spirin V."/>
            <person name="Szebenyi C."/>
            <person name="Tomsovsky M."/>
            <person name="Tulloss R.E."/>
            <person name="Uehling J."/>
            <person name="Grigoriev I.V."/>
            <person name="Vagvolgyi C."/>
            <person name="Papp T."/>
            <person name="Martin F.M."/>
            <person name="Miettinen O."/>
            <person name="Hibbett D.S."/>
            <person name="Nagy L.G."/>
        </authorList>
    </citation>
    <scope>NUCLEOTIDE SEQUENCE [LARGE SCALE GENOMIC DNA]</scope>
    <source>
        <strain evidence="1 2">CBS 962.96</strain>
    </source>
</reference>